<organism evidence="2">
    <name type="scientific">Grosmannia clavigera (strain kw1407 / UAMH 11150)</name>
    <name type="common">Blue stain fungus</name>
    <name type="synonym">Graphiocladiella clavigera</name>
    <dbReference type="NCBI Taxonomy" id="655863"/>
    <lineage>
        <taxon>Eukaryota</taxon>
        <taxon>Fungi</taxon>
        <taxon>Dikarya</taxon>
        <taxon>Ascomycota</taxon>
        <taxon>Pezizomycotina</taxon>
        <taxon>Sordariomycetes</taxon>
        <taxon>Sordariomycetidae</taxon>
        <taxon>Ophiostomatales</taxon>
        <taxon>Ophiostomataceae</taxon>
        <taxon>Leptographium</taxon>
    </lineage>
</organism>
<protein>
    <submittedName>
        <fullName evidence="1">Uncharacterized protein</fullName>
    </submittedName>
</protein>
<dbReference type="GeneID" id="25980596"/>
<dbReference type="EMBL" id="GL629801">
    <property type="protein sequence ID" value="EFX00088.1"/>
    <property type="molecule type" value="Genomic_DNA"/>
</dbReference>
<dbReference type="InParanoid" id="F0XPL9"/>
<dbReference type="Proteomes" id="UP000007796">
    <property type="component" value="Unassembled WGS sequence"/>
</dbReference>
<accession>F0XPL9</accession>
<evidence type="ECO:0000313" key="2">
    <source>
        <dbReference type="Proteomes" id="UP000007796"/>
    </source>
</evidence>
<dbReference type="RefSeq" id="XP_014169570.1">
    <property type="nucleotide sequence ID" value="XM_014314095.1"/>
</dbReference>
<dbReference type="AlphaFoldDB" id="F0XPL9"/>
<name>F0XPL9_GROCL</name>
<reference evidence="1 2" key="1">
    <citation type="journal article" date="2011" name="Proc. Natl. Acad. Sci. U.S.A.">
        <title>Genome and transcriptome analyses of the mountain pine beetle-fungal symbiont Grosmannia clavigera, a lodgepole pine pathogen.</title>
        <authorList>
            <person name="DiGuistini S."/>
            <person name="Wang Y."/>
            <person name="Liao N.Y."/>
            <person name="Taylor G."/>
            <person name="Tanguay P."/>
            <person name="Feau N."/>
            <person name="Henrissat B."/>
            <person name="Chan S.K."/>
            <person name="Hesse-Orce U."/>
            <person name="Alamouti S.M."/>
            <person name="Tsui C.K.M."/>
            <person name="Docking R.T."/>
            <person name="Levasseur A."/>
            <person name="Haridas S."/>
            <person name="Robertson G."/>
            <person name="Birol I."/>
            <person name="Holt R.A."/>
            <person name="Marra M.A."/>
            <person name="Hamelin R.C."/>
            <person name="Hirst M."/>
            <person name="Jones S.J.M."/>
            <person name="Bohlmann J."/>
            <person name="Breuil C."/>
        </authorList>
    </citation>
    <scope>NUCLEOTIDE SEQUENCE [LARGE SCALE GENOMIC DNA]</scope>
    <source>
        <strain evidence="2">kw1407 / UAMH 11150</strain>
    </source>
</reference>
<gene>
    <name evidence="1" type="ORF">CMQ_7090</name>
</gene>
<sequence length="127" mass="14546">MATGPASRLLAYVFWQMRNNGLTGTITRYYDLPGFAPVQDAYFFVQTSTQRLCVIFKDTLRVLGQKPNRHLLDHPAHPAVVLERQFQQVVLLNRCGEEKPIFETRFDPDSNNLATILQGPKLVEREV</sequence>
<dbReference type="HOGENOM" id="CLU_1970799_0_0_1"/>
<keyword evidence="2" id="KW-1185">Reference proteome</keyword>
<evidence type="ECO:0000313" key="1">
    <source>
        <dbReference type="EMBL" id="EFX00088.1"/>
    </source>
</evidence>
<proteinExistence type="predicted"/>